<keyword evidence="4" id="KW-1185">Reference proteome</keyword>
<keyword evidence="1" id="KW-0175">Coiled coil</keyword>
<feature type="region of interest" description="Disordered" evidence="2">
    <location>
        <begin position="98"/>
        <end position="136"/>
    </location>
</feature>
<reference evidence="3 4" key="1">
    <citation type="submission" date="2023-08" db="EMBL/GenBank/DDBJ databases">
        <title>A Necator americanus chromosomal reference genome.</title>
        <authorList>
            <person name="Ilik V."/>
            <person name="Petrzelkova K.J."/>
            <person name="Pardy F."/>
            <person name="Fuh T."/>
            <person name="Niatou-Singa F.S."/>
            <person name="Gouil Q."/>
            <person name="Baker L."/>
            <person name="Ritchie M.E."/>
            <person name="Jex A.R."/>
            <person name="Gazzola D."/>
            <person name="Li H."/>
            <person name="Toshio Fujiwara R."/>
            <person name="Zhan B."/>
            <person name="Aroian R.V."/>
            <person name="Pafco B."/>
            <person name="Schwarz E.M."/>
        </authorList>
    </citation>
    <scope>NUCLEOTIDE SEQUENCE [LARGE SCALE GENOMIC DNA]</scope>
    <source>
        <strain evidence="3 4">Aroian</strain>
        <tissue evidence="3">Whole animal</tissue>
    </source>
</reference>
<protein>
    <recommendedName>
        <fullName evidence="5">Golgin-84</fullName>
    </recommendedName>
</protein>
<evidence type="ECO:0000256" key="2">
    <source>
        <dbReference type="SAM" id="MobiDB-lite"/>
    </source>
</evidence>
<name>A0ABR1ERY0_NECAM</name>
<evidence type="ECO:0008006" key="5">
    <source>
        <dbReference type="Google" id="ProtNLM"/>
    </source>
</evidence>
<proteinExistence type="predicted"/>
<organism evidence="3 4">
    <name type="scientific">Necator americanus</name>
    <name type="common">Human hookworm</name>
    <dbReference type="NCBI Taxonomy" id="51031"/>
    <lineage>
        <taxon>Eukaryota</taxon>
        <taxon>Metazoa</taxon>
        <taxon>Ecdysozoa</taxon>
        <taxon>Nematoda</taxon>
        <taxon>Chromadorea</taxon>
        <taxon>Rhabditida</taxon>
        <taxon>Rhabditina</taxon>
        <taxon>Rhabditomorpha</taxon>
        <taxon>Strongyloidea</taxon>
        <taxon>Ancylostomatidae</taxon>
        <taxon>Bunostominae</taxon>
        <taxon>Necator</taxon>
    </lineage>
</organism>
<evidence type="ECO:0000256" key="1">
    <source>
        <dbReference type="SAM" id="Coils"/>
    </source>
</evidence>
<feature type="coiled-coil region" evidence="1">
    <location>
        <begin position="234"/>
        <end position="275"/>
    </location>
</feature>
<dbReference type="EMBL" id="JAVFWL010000006">
    <property type="protein sequence ID" value="KAK6765318.1"/>
    <property type="molecule type" value="Genomic_DNA"/>
</dbReference>
<evidence type="ECO:0000313" key="4">
    <source>
        <dbReference type="Proteomes" id="UP001303046"/>
    </source>
</evidence>
<comment type="caution">
    <text evidence="3">The sequence shown here is derived from an EMBL/GenBank/DDBJ whole genome shotgun (WGS) entry which is preliminary data.</text>
</comment>
<evidence type="ECO:0000313" key="3">
    <source>
        <dbReference type="EMBL" id="KAK6765318.1"/>
    </source>
</evidence>
<dbReference type="Proteomes" id="UP001303046">
    <property type="component" value="Unassembled WGS sequence"/>
</dbReference>
<feature type="compositionally biased region" description="Polar residues" evidence="2">
    <location>
        <begin position="102"/>
        <end position="119"/>
    </location>
</feature>
<gene>
    <name evidence="3" type="primary">Necator_chrX.g25470</name>
    <name evidence="3" type="ORF">RB195_025304</name>
</gene>
<accession>A0ABR1ERY0</accession>
<sequence>MNLSWANQFAKTALKTAQQKIDSVLDIRAEDEVPSSSVETAISDESVVTTATALIEPDEVTAPVRSSSSAIDEKWANAWNSLSSDQELVVDSEPNPIRDGCPQTTATLLGHSPSSNSSDGIEAGQSPQKIRDNDEIKKAEVNNVEESTYIDIDLSVPSRGSSQFISSSDTIQEGNILPPLPDIVRRNSHQDDSLTVTSSDIEVIRNMDACSIASSRPTTDYMPFHLLTSKHDSAESFRAQLLHAEQRRNELKAANDTLQSNNVQLQQRIVVLNQQLVSPLFLVKFREILSAVLHFSLL</sequence>